<evidence type="ECO:0000256" key="1">
    <source>
        <dbReference type="ARBA" id="ARBA00004447"/>
    </source>
</evidence>
<feature type="region of interest" description="Disordered" evidence="10">
    <location>
        <begin position="440"/>
        <end position="459"/>
    </location>
</feature>
<name>A0A8C0V6V3_CYACU</name>
<dbReference type="PANTHER" id="PTHR12369:SF46">
    <property type="entry name" value="N-ACETYL-BETA-GLUCOSAMINYL-GLYCOPROTEIN 4-BETA-N-ACETYLGALACTOSAMINYLTRANSFERASE 1"/>
    <property type="match status" value="1"/>
</dbReference>
<evidence type="ECO:0000256" key="8">
    <source>
        <dbReference type="ARBA" id="ARBA00023136"/>
    </source>
</evidence>
<evidence type="ECO:0000259" key="11">
    <source>
        <dbReference type="PROSITE" id="PS51820"/>
    </source>
</evidence>
<dbReference type="PANTHER" id="PTHR12369">
    <property type="entry name" value="CHONDROITIN SYNTHASE"/>
    <property type="match status" value="1"/>
</dbReference>
<evidence type="ECO:0000256" key="5">
    <source>
        <dbReference type="ARBA" id="ARBA00022968"/>
    </source>
</evidence>
<accession>A0A8C0V6V3</accession>
<evidence type="ECO:0000313" key="12">
    <source>
        <dbReference type="Ensembl" id="ENSCCEP00000018601.1"/>
    </source>
</evidence>
<sequence length="1006" mass="114758">RGVSPKEVLGWGRPGEVTDAGRRPAAASARRRKAEDSSESHEEDPMSDGQDVDGWFSRGQRSNRASTHPKLNLTKQALPWNEQYKGKANLHVFEDWCGGAVRHLRKNLHFPLFPHTRTTVKKLAVSPKWKNYGLRIFGYIHPFKDGDFQFSVASDDNSEFWLSSDDSPSNSRLAAFVGKLGTEWTAPGEFTKFSSQVSKPLRLMSSRRYYFELLHKQDDRGSDHVEVGWRIFLPSLKFEVIDSSYISLYTDESSLKMNHVEHIPQTLASHPGSHLWAAQQDEHGADMLKADPRDTFFLTPAIEASRVENVLVPCAYSPTYVVKDFPIARYQGLQFVYLSFVYPNDFTRLTHMETENKCFYRESPLYLEKFGFYKYMKMDEEEDPRQQAFLFLGPDNFLEDEEEEEEGVDSPEPTDPPRDEDPAPERGPGRALHWLPQEDEEDELGLPASPKHGTALGLQPHLSVPIFGGKAKTPGPSRPAAPSEDKKSRKSQEKVYVTRLQPGKRKAPAQEPAFPGIFLYPKPVKRVHLRSRTPRKSGRRWDRPPKQRVLPGLLALGTEGLFSHEDTTPAPGRTAATADYNSSEATRSEGTRVTSFLKVSETTVSQQEEGKGQEEEEDEEEEVSDYSYEAGELQQGWLEDSINWQRTFSVSSVDFELLRSDWNDLRCNVSGNLQLGESEVVDVVAQYMERLNEKNGGIYTLLRIINVEKRRDTARGNRYLLELELAERGQRTVRLSEYVYVLLHQGKQDDSAEANPDGLALGATEPQPSAWSILYGKSVLCRPLRLSWRQDVMVHFVVPVKNQARWVQQFISDMAGLYGATRDANFNVILVDFDSEDMDVEKALQDARLPRFQYLRRTGNFERSAGLQAGVDMVEDEHSIVFLCDLHIHFPANILDSIRKHCVEGKLAYAPIVMRLSCGSSPREPNGYWEVNGFGLFGIYKSDFDRVGGMNTEEFRDRWGGEDWELLDRVLQSGLEVERLRLRNFYHYYHSKRGMWNARSKKPSKD</sequence>
<evidence type="ECO:0000256" key="2">
    <source>
        <dbReference type="ARBA" id="ARBA00009239"/>
    </source>
</evidence>
<evidence type="ECO:0000256" key="4">
    <source>
        <dbReference type="ARBA" id="ARBA00022692"/>
    </source>
</evidence>
<dbReference type="InterPro" id="IPR011658">
    <property type="entry name" value="PA14_dom"/>
</dbReference>
<keyword evidence="8" id="KW-0472">Membrane</keyword>
<feature type="compositionally biased region" description="Basic and acidic residues" evidence="10">
    <location>
        <begin position="415"/>
        <end position="428"/>
    </location>
</feature>
<keyword evidence="3 9" id="KW-0808">Transferase</keyword>
<keyword evidence="6" id="KW-1133">Transmembrane helix</keyword>
<dbReference type="SUPFAM" id="SSF53448">
    <property type="entry name" value="Nucleotide-diphospho-sugar transferases"/>
    <property type="match status" value="1"/>
</dbReference>
<dbReference type="PROSITE" id="PS51820">
    <property type="entry name" value="PA14"/>
    <property type="match status" value="1"/>
</dbReference>
<comment type="similarity">
    <text evidence="2 9">Belongs to the chondroitin N-acetylgalactosaminyltransferase family.</text>
</comment>
<reference evidence="12" key="2">
    <citation type="submission" date="2025-09" db="UniProtKB">
        <authorList>
            <consortium name="Ensembl"/>
        </authorList>
    </citation>
    <scope>IDENTIFICATION</scope>
</reference>
<feature type="region of interest" description="Disordered" evidence="10">
    <location>
        <begin position="562"/>
        <end position="626"/>
    </location>
</feature>
<feature type="compositionally biased region" description="Acidic residues" evidence="10">
    <location>
        <begin position="399"/>
        <end position="409"/>
    </location>
</feature>
<organism evidence="12 13">
    <name type="scientific">Cyanistes caeruleus</name>
    <name type="common">Eurasian blue tit</name>
    <name type="synonym">Parus caeruleus</name>
    <dbReference type="NCBI Taxonomy" id="156563"/>
    <lineage>
        <taxon>Eukaryota</taxon>
        <taxon>Metazoa</taxon>
        <taxon>Chordata</taxon>
        <taxon>Craniata</taxon>
        <taxon>Vertebrata</taxon>
        <taxon>Euteleostomi</taxon>
        <taxon>Archelosauria</taxon>
        <taxon>Archosauria</taxon>
        <taxon>Dinosauria</taxon>
        <taxon>Saurischia</taxon>
        <taxon>Theropoda</taxon>
        <taxon>Coelurosauria</taxon>
        <taxon>Aves</taxon>
        <taxon>Neognathae</taxon>
        <taxon>Neoaves</taxon>
        <taxon>Telluraves</taxon>
        <taxon>Australaves</taxon>
        <taxon>Passeriformes</taxon>
        <taxon>Paridae</taxon>
        <taxon>Cyanistes</taxon>
    </lineage>
</organism>
<dbReference type="Ensembl" id="ENSCCET00000028440.1">
    <property type="protein sequence ID" value="ENSCCEP00000018601.1"/>
    <property type="gene ID" value="ENSCCEG00000017030.1"/>
</dbReference>
<evidence type="ECO:0000256" key="9">
    <source>
        <dbReference type="RuleBase" id="RU364016"/>
    </source>
</evidence>
<evidence type="ECO:0000256" key="3">
    <source>
        <dbReference type="ARBA" id="ARBA00022679"/>
    </source>
</evidence>
<evidence type="ECO:0000313" key="13">
    <source>
        <dbReference type="Proteomes" id="UP000694410"/>
    </source>
</evidence>
<dbReference type="InterPro" id="IPR051227">
    <property type="entry name" value="CS_glycosyltransferase"/>
</dbReference>
<keyword evidence="4" id="KW-0812">Transmembrane</keyword>
<keyword evidence="7 9" id="KW-0333">Golgi apparatus</keyword>
<feature type="compositionally biased region" description="Basic and acidic residues" evidence="10">
    <location>
        <begin position="33"/>
        <end position="44"/>
    </location>
</feature>
<evidence type="ECO:0000256" key="10">
    <source>
        <dbReference type="SAM" id="MobiDB-lite"/>
    </source>
</evidence>
<keyword evidence="13" id="KW-1185">Reference proteome</keyword>
<dbReference type="InterPro" id="IPR037524">
    <property type="entry name" value="PA14/GLEYA"/>
</dbReference>
<feature type="domain" description="PA14" evidence="11">
    <location>
        <begin position="83"/>
        <end position="245"/>
    </location>
</feature>
<feature type="compositionally biased region" description="Acidic residues" evidence="10">
    <location>
        <begin position="614"/>
        <end position="624"/>
    </location>
</feature>
<dbReference type="InterPro" id="IPR008428">
    <property type="entry name" value="Chond_GalNAc"/>
</dbReference>
<dbReference type="GO" id="GO:0032580">
    <property type="term" value="C:Golgi cisterna membrane"/>
    <property type="evidence" value="ECO:0007669"/>
    <property type="project" value="UniProtKB-SubCell"/>
</dbReference>
<dbReference type="Pfam" id="PF05679">
    <property type="entry name" value="CHGN"/>
    <property type="match status" value="1"/>
</dbReference>
<comment type="catalytic activity">
    <reaction evidence="9">
        <text>an N-acetyl-beta-D-glucosaminyl derivative + UDP-N-acetyl-alpha-D-galactosamine = an N-acetyl-beta-D-galactosaminyl-(1-&gt;4)-N-acetyl-beta-D-glucosaminyl derivative + UDP + H(+)</text>
        <dbReference type="Rhea" id="RHEA:20493"/>
        <dbReference type="ChEBI" id="CHEBI:15378"/>
        <dbReference type="ChEBI" id="CHEBI:58223"/>
        <dbReference type="ChEBI" id="CHEBI:61631"/>
        <dbReference type="ChEBI" id="CHEBI:67138"/>
        <dbReference type="ChEBI" id="CHEBI:138027"/>
        <dbReference type="EC" id="2.4.1.244"/>
    </reaction>
</comment>
<dbReference type="SMART" id="SM00758">
    <property type="entry name" value="PA14"/>
    <property type="match status" value="1"/>
</dbReference>
<evidence type="ECO:0000256" key="6">
    <source>
        <dbReference type="ARBA" id="ARBA00022989"/>
    </source>
</evidence>
<feature type="region of interest" description="Disordered" evidence="10">
    <location>
        <begin position="1"/>
        <end position="69"/>
    </location>
</feature>
<gene>
    <name evidence="12" type="primary">B4GALNT4</name>
</gene>
<dbReference type="GO" id="GO:0033842">
    <property type="term" value="F:N-acetyl-beta-glucosaminyl-derivative 4-beta-N-acetylgalactosaminyltransferase activity"/>
    <property type="evidence" value="ECO:0007669"/>
    <property type="project" value="UniProtKB-EC"/>
</dbReference>
<proteinExistence type="inferred from homology"/>
<dbReference type="AlphaFoldDB" id="A0A8C0V6V3"/>
<feature type="region of interest" description="Disordered" evidence="10">
    <location>
        <begin position="399"/>
        <end position="431"/>
    </location>
</feature>
<protein>
    <recommendedName>
        <fullName evidence="9">Beta-1,4-N-acetylgalactosaminyltransferase</fullName>
        <ecNumber evidence="9">2.4.1.244</ecNumber>
    </recommendedName>
</protein>
<comment type="function">
    <text evidence="9">Transfers N-acetylgalactosamine (GalNAc) from UDP-GalNAc to N-acetylglucosamine-beta-benzyl with a beta-1,4-linkage to form N,N'-diacetyllactosediamine, GalNAc-beta-1,4-GlcNAc structures in N-linked glycans and probably O-linked glycans.</text>
</comment>
<dbReference type="EC" id="2.4.1.244" evidence="9"/>
<keyword evidence="5 9" id="KW-0735">Signal-anchor</keyword>
<feature type="compositionally biased region" description="Low complexity" evidence="10">
    <location>
        <begin position="568"/>
        <end position="578"/>
    </location>
</feature>
<feature type="compositionally biased region" description="Basic and acidic residues" evidence="10">
    <location>
        <begin position="483"/>
        <end position="493"/>
    </location>
</feature>
<dbReference type="InterPro" id="IPR029044">
    <property type="entry name" value="Nucleotide-diphossugar_trans"/>
</dbReference>
<dbReference type="Gene3D" id="3.90.550.10">
    <property type="entry name" value="Spore Coat Polysaccharide Biosynthesis Protein SpsA, Chain A"/>
    <property type="match status" value="1"/>
</dbReference>
<evidence type="ECO:0000256" key="7">
    <source>
        <dbReference type="ARBA" id="ARBA00023034"/>
    </source>
</evidence>
<dbReference type="Proteomes" id="UP000694410">
    <property type="component" value="Unplaced"/>
</dbReference>
<comment type="subcellular location">
    <subcellularLocation>
        <location evidence="1 9">Golgi apparatus</location>
        <location evidence="1 9">Golgi stack membrane</location>
        <topology evidence="1 9">Single-pass type II membrane protein</topology>
    </subcellularLocation>
</comment>
<feature type="region of interest" description="Disordered" evidence="10">
    <location>
        <begin position="464"/>
        <end position="516"/>
    </location>
</feature>
<reference evidence="12" key="1">
    <citation type="submission" date="2025-08" db="UniProtKB">
        <authorList>
            <consortium name="Ensembl"/>
        </authorList>
    </citation>
    <scope>IDENTIFICATION</scope>
</reference>